<organism evidence="2 3">
    <name type="scientific">Sphingobium chlorophenolicum L-1</name>
    <dbReference type="NCBI Taxonomy" id="690566"/>
    <lineage>
        <taxon>Bacteria</taxon>
        <taxon>Pseudomonadati</taxon>
        <taxon>Pseudomonadota</taxon>
        <taxon>Alphaproteobacteria</taxon>
        <taxon>Sphingomonadales</taxon>
        <taxon>Sphingomonadaceae</taxon>
        <taxon>Sphingobium</taxon>
    </lineage>
</organism>
<feature type="transmembrane region" description="Helical" evidence="1">
    <location>
        <begin position="53"/>
        <end position="73"/>
    </location>
</feature>
<dbReference type="Proteomes" id="UP000007150">
    <property type="component" value="Chromosome 1"/>
</dbReference>
<sequence length="156" mass="16848">MTANLTRLAVLHGALMILTGLIIAGFPLVMLVARDSYGYVPAFDPGGDYRAWLMAHLEGLLNGLLVIALTYAAALRPSTKRRATVIFWSLLAMGWGNTMASILAPIFTVRAMTVDGSMANDLIFGIFGIGFVGTLIAFYTVIRQLADPRSIPEIDD</sequence>
<feature type="transmembrane region" description="Helical" evidence="1">
    <location>
        <begin position="85"/>
        <end position="107"/>
    </location>
</feature>
<protein>
    <submittedName>
        <fullName evidence="2">Uncharacterized protein</fullName>
    </submittedName>
</protein>
<keyword evidence="1" id="KW-0812">Transmembrane</keyword>
<dbReference type="AlphaFoldDB" id="F6EUG6"/>
<dbReference type="EMBL" id="CP002798">
    <property type="protein sequence ID" value="AEG47860.1"/>
    <property type="molecule type" value="Genomic_DNA"/>
</dbReference>
<accession>F6EUG6</accession>
<evidence type="ECO:0000313" key="2">
    <source>
        <dbReference type="EMBL" id="AEG47860.1"/>
    </source>
</evidence>
<dbReference type="KEGG" id="sch:Sphch_0159"/>
<dbReference type="STRING" id="690566.Sphch_0159"/>
<keyword evidence="1" id="KW-0472">Membrane</keyword>
<proteinExistence type="predicted"/>
<keyword evidence="3" id="KW-1185">Reference proteome</keyword>
<dbReference type="HOGENOM" id="CLU_1685445_0_0_5"/>
<gene>
    <name evidence="2" type="ORF">Sphch_0159</name>
</gene>
<reference evidence="2 3" key="1">
    <citation type="submission" date="2011-05" db="EMBL/GenBank/DDBJ databases">
        <title>Complete sequence of chromosome 1 of Sphingobium chlorophenolicum L-1.</title>
        <authorList>
            <consortium name="US DOE Joint Genome Institute"/>
            <person name="Lucas S."/>
            <person name="Han J."/>
            <person name="Lapidus A."/>
            <person name="Cheng J.-F."/>
            <person name="Goodwin L."/>
            <person name="Pitluck S."/>
            <person name="Peters L."/>
            <person name="Daligault H."/>
            <person name="Han C."/>
            <person name="Tapia R."/>
            <person name="Land M."/>
            <person name="Hauser L."/>
            <person name="Kyrpides N."/>
            <person name="Ivanova N."/>
            <person name="Pagani I."/>
            <person name="Turner P."/>
            <person name="Copley S."/>
            <person name="Woyke T."/>
        </authorList>
    </citation>
    <scope>NUCLEOTIDE SEQUENCE [LARGE SCALE GENOMIC DNA]</scope>
    <source>
        <strain evidence="2 3">L-1</strain>
    </source>
</reference>
<dbReference type="RefSeq" id="WP_013846133.1">
    <property type="nucleotide sequence ID" value="NC_015593.1"/>
</dbReference>
<feature type="transmembrane region" description="Helical" evidence="1">
    <location>
        <begin position="122"/>
        <end position="142"/>
    </location>
</feature>
<evidence type="ECO:0000313" key="3">
    <source>
        <dbReference type="Proteomes" id="UP000007150"/>
    </source>
</evidence>
<dbReference type="Pfam" id="PF26512">
    <property type="entry name" value="SOI"/>
    <property type="match status" value="1"/>
</dbReference>
<dbReference type="InterPro" id="IPR058965">
    <property type="entry name" value="SOI/HabA-like"/>
</dbReference>
<name>F6EUG6_SPHCR</name>
<feature type="transmembrane region" description="Helical" evidence="1">
    <location>
        <begin position="9"/>
        <end position="33"/>
    </location>
</feature>
<evidence type="ECO:0000256" key="1">
    <source>
        <dbReference type="SAM" id="Phobius"/>
    </source>
</evidence>
<keyword evidence="1" id="KW-1133">Transmembrane helix</keyword>